<dbReference type="OrthoDB" id="10263978at2759"/>
<dbReference type="GO" id="GO:0007076">
    <property type="term" value="P:mitotic chromosome condensation"/>
    <property type="evidence" value="ECO:0007669"/>
    <property type="project" value="InterPro"/>
</dbReference>
<organism evidence="3 4">
    <name type="scientific">Strongylus vulgaris</name>
    <name type="common">Blood worm</name>
    <dbReference type="NCBI Taxonomy" id="40348"/>
    <lineage>
        <taxon>Eukaryota</taxon>
        <taxon>Metazoa</taxon>
        <taxon>Ecdysozoa</taxon>
        <taxon>Nematoda</taxon>
        <taxon>Chromadorea</taxon>
        <taxon>Rhabditida</taxon>
        <taxon>Rhabditina</taxon>
        <taxon>Rhabditomorpha</taxon>
        <taxon>Strongyloidea</taxon>
        <taxon>Strongylidae</taxon>
        <taxon>Strongylus</taxon>
    </lineage>
</organism>
<dbReference type="GO" id="GO:0000779">
    <property type="term" value="C:condensed chromosome, centromeric region"/>
    <property type="evidence" value="ECO:0007669"/>
    <property type="project" value="TreeGrafter"/>
</dbReference>
<evidence type="ECO:0000313" key="3">
    <source>
        <dbReference type="EMBL" id="VDM74351.1"/>
    </source>
</evidence>
<dbReference type="GO" id="GO:0000796">
    <property type="term" value="C:condensin complex"/>
    <property type="evidence" value="ECO:0007669"/>
    <property type="project" value="TreeGrafter"/>
</dbReference>
<gene>
    <name evidence="3" type="ORF">SVUK_LOCUS9349</name>
</gene>
<dbReference type="SUPFAM" id="SSF48371">
    <property type="entry name" value="ARM repeat"/>
    <property type="match status" value="1"/>
</dbReference>
<evidence type="ECO:0000256" key="2">
    <source>
        <dbReference type="SAM" id="MobiDB-lite"/>
    </source>
</evidence>
<feature type="compositionally biased region" description="Basic and acidic residues" evidence="2">
    <location>
        <begin position="477"/>
        <end position="487"/>
    </location>
</feature>
<protein>
    <recommendedName>
        <fullName evidence="5">Condensin complex subunit 1 C-terminal domain-containing protein</fullName>
    </recommendedName>
</protein>
<sequence>MSSINELIGFLSSELSSVGDISDEWVSSSVEGNYNDFATISAVYKPSFYDDDRATLLLRRLFNNLAKFEEECDDSEIWNEMTKIDISGKQLCVLLWYSVEWALAKNSTFELCERGALAACAYLYLASITGSKAYTIFNPHLYQKCLLVFRSLYRCLTYDSLGAAKSKSKIKQKKKHREEDTDENMEVDEDTFVVKSFDKEGVKHLLEESTETLFVLLNKVSLSGYSGMPHDTAMLIRDLARIDVCADAKVEVVENLRDFRNLRRFVDRSFALMHRLIDERHTINGYIVISRIIYPRLAYWTFDCAVIPSSSTIPVLFTVWKDLMVKFIKVRARIGNMGELMTFFKVLENLYQRCNDRLDYRTRLAQSVLNVLQALPRVFHYEFVQRIDRFSRNQRVSVRNFTIEIAPLMLTNFDLSDPESGFYDEIDHLYKLAQHANTTSNSSNRMDEDLQEAIENSNEKSDSSSKSENESDSDDNSDGRKTKERGSKKTLPKNAPLERVPVLPVLYTCIIRCCIDKASSVRMRAMYHLASLLDIAEHHGQLYYHARRMFEESPRIFVGGFFVNEEDTEEGEEEINEEMFLDDSEIVIDNVMLHVILTGIGDDTAGVRRNSLLALQVFFPSLEEAHDIEKAVECLKNSCLDSSLMVRKQAAEVLDYLFSTCSQHCRLLIRALMIQYREGHVKSGIVNALNTKLDTCPEQGDIIWMLLADLSVIFEVKPQKAIIAWYSLEDGDQNNRVRYVTKVLARGSSHIKNDAKDDLIADFKNKISNFRIHAPNISSSYHCLAKLLDAIGEEGTGKKILGKFGKQVLDICRVKIRESLLIEDEYEDAER</sequence>
<dbReference type="AlphaFoldDB" id="A0A3P7IMS2"/>
<dbReference type="GO" id="GO:0042393">
    <property type="term" value="F:histone binding"/>
    <property type="evidence" value="ECO:0007669"/>
    <property type="project" value="TreeGrafter"/>
</dbReference>
<dbReference type="EMBL" id="UYYB01094449">
    <property type="protein sequence ID" value="VDM74351.1"/>
    <property type="molecule type" value="Genomic_DNA"/>
</dbReference>
<accession>A0A3P7IMS2</accession>
<dbReference type="InterPro" id="IPR016024">
    <property type="entry name" value="ARM-type_fold"/>
</dbReference>
<reference evidence="3 4" key="1">
    <citation type="submission" date="2018-11" db="EMBL/GenBank/DDBJ databases">
        <authorList>
            <consortium name="Pathogen Informatics"/>
        </authorList>
    </citation>
    <scope>NUCLEOTIDE SEQUENCE [LARGE SCALE GENOMIC DNA]</scope>
</reference>
<dbReference type="InterPro" id="IPR026971">
    <property type="entry name" value="CND1/NCAPD3"/>
</dbReference>
<name>A0A3P7IMS2_STRVU</name>
<keyword evidence="4" id="KW-1185">Reference proteome</keyword>
<keyword evidence="1" id="KW-0226">DNA condensation</keyword>
<dbReference type="PANTHER" id="PTHR14222:SF1">
    <property type="entry name" value="CONDENSIN-2 COMPLEX SUBUNIT D3"/>
    <property type="match status" value="1"/>
</dbReference>
<dbReference type="Proteomes" id="UP000270094">
    <property type="component" value="Unassembled WGS sequence"/>
</dbReference>
<feature type="compositionally biased region" description="Basic and acidic residues" evidence="2">
    <location>
        <begin position="457"/>
        <end position="469"/>
    </location>
</feature>
<proteinExistence type="predicted"/>
<evidence type="ECO:0000256" key="1">
    <source>
        <dbReference type="ARBA" id="ARBA00023067"/>
    </source>
</evidence>
<feature type="region of interest" description="Disordered" evidence="2">
    <location>
        <begin position="452"/>
        <end position="493"/>
    </location>
</feature>
<dbReference type="GO" id="GO:0010032">
    <property type="term" value="P:meiotic chromosome condensation"/>
    <property type="evidence" value="ECO:0007669"/>
    <property type="project" value="TreeGrafter"/>
</dbReference>
<dbReference type="PANTHER" id="PTHR14222">
    <property type="entry name" value="CONDENSIN"/>
    <property type="match status" value="1"/>
</dbReference>
<dbReference type="Gene3D" id="1.25.10.10">
    <property type="entry name" value="Leucine-rich Repeat Variant"/>
    <property type="match status" value="1"/>
</dbReference>
<evidence type="ECO:0008006" key="5">
    <source>
        <dbReference type="Google" id="ProtNLM"/>
    </source>
</evidence>
<evidence type="ECO:0000313" key="4">
    <source>
        <dbReference type="Proteomes" id="UP000270094"/>
    </source>
</evidence>
<dbReference type="InterPro" id="IPR011989">
    <property type="entry name" value="ARM-like"/>
</dbReference>